<gene>
    <name evidence="1" type="ORF">L2X98_29645</name>
</gene>
<protein>
    <submittedName>
        <fullName evidence="1">Uncharacterized protein</fullName>
    </submittedName>
</protein>
<dbReference type="Proteomes" id="UP001054811">
    <property type="component" value="Chromosome"/>
</dbReference>
<sequence>MAELDIRTVRAAVAEADAAGFLDALTGREIDVALQQLGSGMAVALRKPTPPS</sequence>
<dbReference type="EMBL" id="CP091139">
    <property type="protein sequence ID" value="UUT34653.1"/>
    <property type="molecule type" value="Genomic_DNA"/>
</dbReference>
<reference evidence="1" key="1">
    <citation type="submission" date="2022-01" db="EMBL/GenBank/DDBJ databases">
        <title>Microbacterium eymi and Microbacterium rhizovicinus sp. nov., isolated from the rhizospheric soil of Elymus tsukushiensis, a plant native to the Dokdo Islands, Republic of Korea.</title>
        <authorList>
            <person name="Hwang Y.J."/>
        </authorList>
    </citation>
    <scope>NUCLEOTIDE SEQUENCE</scope>
    <source>
        <strain evidence="1">KUDC0405</strain>
    </source>
</reference>
<organism evidence="1 2">
    <name type="scientific">Microbacterium elymi</name>
    <dbReference type="NCBI Taxonomy" id="2909587"/>
    <lineage>
        <taxon>Bacteria</taxon>
        <taxon>Bacillati</taxon>
        <taxon>Actinomycetota</taxon>
        <taxon>Actinomycetes</taxon>
        <taxon>Micrococcales</taxon>
        <taxon>Microbacteriaceae</taxon>
        <taxon>Microbacterium</taxon>
    </lineage>
</organism>
<dbReference type="RefSeq" id="WP_259611179.1">
    <property type="nucleotide sequence ID" value="NZ_CP091139.2"/>
</dbReference>
<name>A0ABY5NHM4_9MICO</name>
<evidence type="ECO:0000313" key="1">
    <source>
        <dbReference type="EMBL" id="UUT34653.1"/>
    </source>
</evidence>
<proteinExistence type="predicted"/>
<accession>A0ABY5NHM4</accession>
<keyword evidence="2" id="KW-1185">Reference proteome</keyword>
<evidence type="ECO:0000313" key="2">
    <source>
        <dbReference type="Proteomes" id="UP001054811"/>
    </source>
</evidence>